<name>A0A7D9LG08_PARCT</name>
<reference evidence="4" key="1">
    <citation type="submission" date="2020-04" db="EMBL/GenBank/DDBJ databases">
        <authorList>
            <person name="Alioto T."/>
            <person name="Alioto T."/>
            <person name="Gomez Garrido J."/>
        </authorList>
    </citation>
    <scope>NUCLEOTIDE SEQUENCE</scope>
    <source>
        <strain evidence="4">A484AB</strain>
    </source>
</reference>
<dbReference type="InterPro" id="IPR029044">
    <property type="entry name" value="Nucleotide-diphossugar_trans"/>
</dbReference>
<keyword evidence="5" id="KW-1185">Reference proteome</keyword>
<dbReference type="EMBL" id="CACRXK020019728">
    <property type="protein sequence ID" value="CAB4034000.1"/>
    <property type="molecule type" value="Genomic_DNA"/>
</dbReference>
<organism evidence="4 5">
    <name type="scientific">Paramuricea clavata</name>
    <name type="common">Red gorgonian</name>
    <name type="synonym">Violescent sea-whip</name>
    <dbReference type="NCBI Taxonomy" id="317549"/>
    <lineage>
        <taxon>Eukaryota</taxon>
        <taxon>Metazoa</taxon>
        <taxon>Cnidaria</taxon>
        <taxon>Anthozoa</taxon>
        <taxon>Octocorallia</taxon>
        <taxon>Malacalcyonacea</taxon>
        <taxon>Plexauridae</taxon>
        <taxon>Paramuricea</taxon>
    </lineage>
</organism>
<evidence type="ECO:0000256" key="1">
    <source>
        <dbReference type="ARBA" id="ARBA00022676"/>
    </source>
</evidence>
<evidence type="ECO:0000259" key="3">
    <source>
        <dbReference type="Pfam" id="PF00535"/>
    </source>
</evidence>
<dbReference type="OrthoDB" id="8300690at2759"/>
<dbReference type="PANTHER" id="PTHR22916">
    <property type="entry name" value="GLYCOSYLTRANSFERASE"/>
    <property type="match status" value="1"/>
</dbReference>
<dbReference type="GO" id="GO:0016757">
    <property type="term" value="F:glycosyltransferase activity"/>
    <property type="evidence" value="ECO:0007669"/>
    <property type="project" value="UniProtKB-KW"/>
</dbReference>
<feature type="domain" description="Glycosyltransferase 2-like" evidence="3">
    <location>
        <begin position="24"/>
        <end position="114"/>
    </location>
</feature>
<gene>
    <name evidence="4" type="ORF">PACLA_8A035705</name>
</gene>
<evidence type="ECO:0000313" key="4">
    <source>
        <dbReference type="EMBL" id="CAB4034000.1"/>
    </source>
</evidence>
<feature type="non-terminal residue" evidence="4">
    <location>
        <position position="117"/>
    </location>
</feature>
<dbReference type="Pfam" id="PF00535">
    <property type="entry name" value="Glycos_transf_2"/>
    <property type="match status" value="1"/>
</dbReference>
<dbReference type="Gene3D" id="3.90.550.10">
    <property type="entry name" value="Spore Coat Polysaccharide Biosynthesis Protein SpsA, Chain A"/>
    <property type="match status" value="1"/>
</dbReference>
<keyword evidence="1" id="KW-0328">Glycosyltransferase</keyword>
<evidence type="ECO:0000313" key="5">
    <source>
        <dbReference type="Proteomes" id="UP001152795"/>
    </source>
</evidence>
<keyword evidence="2" id="KW-0808">Transferase</keyword>
<dbReference type="InterPro" id="IPR001173">
    <property type="entry name" value="Glyco_trans_2-like"/>
</dbReference>
<comment type="caution">
    <text evidence="4">The sequence shown here is derived from an EMBL/GenBank/DDBJ whole genome shotgun (WGS) entry which is preliminary data.</text>
</comment>
<dbReference type="AlphaFoldDB" id="A0A7D9LG08"/>
<evidence type="ECO:0000256" key="2">
    <source>
        <dbReference type="ARBA" id="ARBA00022679"/>
    </source>
</evidence>
<dbReference type="PANTHER" id="PTHR22916:SF51">
    <property type="entry name" value="GLYCOSYLTRANSFERASE EPSH-RELATED"/>
    <property type="match status" value="1"/>
</dbReference>
<dbReference type="SUPFAM" id="SSF53448">
    <property type="entry name" value="Nucleotide-diphospho-sugar transferases"/>
    <property type="match status" value="1"/>
</dbReference>
<protein>
    <recommendedName>
        <fullName evidence="3">Glycosyltransferase 2-like domain-containing protein</fullName>
    </recommendedName>
</protein>
<sequence>MLINEQDKISSSNYIKEKHQYKVSVIVPCYNTKPWLDECLQSLVDQTLQEIEIICINDGSTDGTGKKLDEWQAQHANKIKVIHQKNGGLSNARNAGIAIAQGECIGFVDSDDCIDIY</sequence>
<proteinExistence type="predicted"/>
<dbReference type="Proteomes" id="UP001152795">
    <property type="component" value="Unassembled WGS sequence"/>
</dbReference>
<dbReference type="CDD" id="cd00761">
    <property type="entry name" value="Glyco_tranf_GTA_type"/>
    <property type="match status" value="1"/>
</dbReference>
<accession>A0A7D9LG08</accession>